<gene>
    <name evidence="7" type="ORF">H8S62_04950</name>
</gene>
<dbReference type="Proteomes" id="UP000607645">
    <property type="component" value="Unassembled WGS sequence"/>
</dbReference>
<feature type="transmembrane region" description="Helical" evidence="6">
    <location>
        <begin position="440"/>
        <end position="458"/>
    </location>
</feature>
<keyword evidence="8" id="KW-1185">Reference proteome</keyword>
<keyword evidence="4 6" id="KW-1133">Transmembrane helix</keyword>
<dbReference type="GO" id="GO:0016020">
    <property type="term" value="C:membrane"/>
    <property type="evidence" value="ECO:0007669"/>
    <property type="project" value="UniProtKB-SubCell"/>
</dbReference>
<feature type="transmembrane region" description="Helical" evidence="6">
    <location>
        <begin position="313"/>
        <end position="333"/>
    </location>
</feature>
<evidence type="ECO:0000313" key="7">
    <source>
        <dbReference type="EMBL" id="MBC5736355.1"/>
    </source>
</evidence>
<dbReference type="InterPro" id="IPR001898">
    <property type="entry name" value="SLC13A/DASS"/>
</dbReference>
<dbReference type="Pfam" id="PF00939">
    <property type="entry name" value="Na_sulph_symp"/>
    <property type="match status" value="1"/>
</dbReference>
<comment type="similarity">
    <text evidence="2">Belongs to the SLC13A/DASS transporter (TC 2.A.47) family. DIT1 subfamily.</text>
</comment>
<dbReference type="AlphaFoldDB" id="A0A8J6MC48"/>
<evidence type="ECO:0000313" key="8">
    <source>
        <dbReference type="Proteomes" id="UP000607645"/>
    </source>
</evidence>
<comment type="caution">
    <text evidence="7">The sequence shown here is derived from an EMBL/GenBank/DDBJ whole genome shotgun (WGS) entry which is preliminary data.</text>
</comment>
<reference evidence="7" key="1">
    <citation type="submission" date="2020-08" db="EMBL/GenBank/DDBJ databases">
        <title>Genome public.</title>
        <authorList>
            <person name="Liu C."/>
            <person name="Sun Q."/>
        </authorList>
    </citation>
    <scope>NUCLEOTIDE SEQUENCE</scope>
    <source>
        <strain evidence="7">NSJ-52</strain>
    </source>
</reference>
<evidence type="ECO:0000256" key="2">
    <source>
        <dbReference type="ARBA" id="ARBA00007349"/>
    </source>
</evidence>
<feature type="transmembrane region" description="Helical" evidence="6">
    <location>
        <begin position="282"/>
        <end position="301"/>
    </location>
</feature>
<feature type="transmembrane region" description="Helical" evidence="6">
    <location>
        <begin position="170"/>
        <end position="190"/>
    </location>
</feature>
<feature type="transmembrane region" description="Helical" evidence="6">
    <location>
        <begin position="118"/>
        <end position="136"/>
    </location>
</feature>
<organism evidence="7 8">
    <name type="scientific">Lawsonibacter faecis</name>
    <dbReference type="NCBI Taxonomy" id="2763052"/>
    <lineage>
        <taxon>Bacteria</taxon>
        <taxon>Bacillati</taxon>
        <taxon>Bacillota</taxon>
        <taxon>Clostridia</taxon>
        <taxon>Eubacteriales</taxon>
        <taxon>Oscillospiraceae</taxon>
        <taxon>Lawsonibacter</taxon>
    </lineage>
</organism>
<feature type="transmembrane region" description="Helical" evidence="6">
    <location>
        <begin position="259"/>
        <end position="276"/>
    </location>
</feature>
<feature type="transmembrane region" description="Helical" evidence="6">
    <location>
        <begin position="377"/>
        <end position="410"/>
    </location>
</feature>
<name>A0A8J6MC48_9FIRM</name>
<keyword evidence="5 6" id="KW-0472">Membrane</keyword>
<feature type="transmembrane region" description="Helical" evidence="6">
    <location>
        <begin position="210"/>
        <end position="233"/>
    </location>
</feature>
<dbReference type="InterPro" id="IPR030676">
    <property type="entry name" value="CitT-rel"/>
</dbReference>
<protein>
    <submittedName>
        <fullName evidence="7">Anion permease</fullName>
    </submittedName>
</protein>
<evidence type="ECO:0000256" key="6">
    <source>
        <dbReference type="SAM" id="Phobius"/>
    </source>
</evidence>
<dbReference type="PANTHER" id="PTHR42826">
    <property type="entry name" value="DICARBOXYLATE TRANSPORTER 2.1, CHLOROPLASTIC"/>
    <property type="match status" value="1"/>
</dbReference>
<feature type="transmembrane region" description="Helical" evidence="6">
    <location>
        <begin position="42"/>
        <end position="67"/>
    </location>
</feature>
<feature type="transmembrane region" description="Helical" evidence="6">
    <location>
        <begin position="74"/>
        <end position="98"/>
    </location>
</feature>
<evidence type="ECO:0000256" key="1">
    <source>
        <dbReference type="ARBA" id="ARBA00004141"/>
    </source>
</evidence>
<dbReference type="GO" id="GO:0022857">
    <property type="term" value="F:transmembrane transporter activity"/>
    <property type="evidence" value="ECO:0007669"/>
    <property type="project" value="InterPro"/>
</dbReference>
<feature type="transmembrane region" description="Helical" evidence="6">
    <location>
        <begin position="353"/>
        <end position="370"/>
    </location>
</feature>
<evidence type="ECO:0000256" key="5">
    <source>
        <dbReference type="ARBA" id="ARBA00023136"/>
    </source>
</evidence>
<proteinExistence type="inferred from homology"/>
<dbReference type="EMBL" id="JACOPQ010000003">
    <property type="protein sequence ID" value="MBC5736355.1"/>
    <property type="molecule type" value="Genomic_DNA"/>
</dbReference>
<sequence>MSKKRIACLALGVIAAIAFFLIPPPAGLTAEAMQGIGILLCGIIWMVGAVFPDFAVMIAMLAAWVVLKILPFATAFSAFSGTSFWLLLGAMVIGVAGSKSGLLMRIALAVLRVFPSNFQGQVLALLTSGLIISPLVPSTAAKAAIMGPIAKQISDTMGYENQSRGSAGLFYAYFTGFTCFGPIFLSGSFIAYSMLGAMPEGFEGVTWIQWVYYALPWSIVMIVLSYIAIVLLFKPKGGTQFDKATIADMSKALGPIKRDEWITLAVMGGCLVLWMLERTIDVSSAAVAVLAMTILVATKVLDKADFDKKVNWNLVFFIGAVISIGSMIKYLGIDVFIGDTLTPLMAPLVSRPIVFVLGFVAVVLLARFVIASTLTTTVLFTVALVPFGLSVGISPWVIGFIAYVSVHVWFLRYQMPLYLTANATAGNGEMLSQRQAALQSTSYIVISTIGLLVSLPWWKFLGLMP</sequence>
<accession>A0A8J6MC48</accession>
<dbReference type="RefSeq" id="WP_186918679.1">
    <property type="nucleotide sequence ID" value="NZ_JACOPQ010000003.1"/>
</dbReference>
<evidence type="ECO:0000256" key="4">
    <source>
        <dbReference type="ARBA" id="ARBA00022989"/>
    </source>
</evidence>
<keyword evidence="3 6" id="KW-0812">Transmembrane</keyword>
<evidence type="ECO:0000256" key="3">
    <source>
        <dbReference type="ARBA" id="ARBA00022692"/>
    </source>
</evidence>
<comment type="subcellular location">
    <subcellularLocation>
        <location evidence="1">Membrane</location>
        <topology evidence="1">Multi-pass membrane protein</topology>
    </subcellularLocation>
</comment>